<name>A0ACC1CTY3_9NEOP</name>
<gene>
    <name evidence="1" type="ORF">K1T71_009998</name>
</gene>
<evidence type="ECO:0000313" key="2">
    <source>
        <dbReference type="Proteomes" id="UP000824533"/>
    </source>
</evidence>
<keyword evidence="2" id="KW-1185">Reference proteome</keyword>
<dbReference type="EMBL" id="CM034403">
    <property type="protein sequence ID" value="KAJ0174890.1"/>
    <property type="molecule type" value="Genomic_DNA"/>
</dbReference>
<comment type="caution">
    <text evidence="1">The sequence shown here is derived from an EMBL/GenBank/DDBJ whole genome shotgun (WGS) entry which is preliminary data.</text>
</comment>
<evidence type="ECO:0000313" key="1">
    <source>
        <dbReference type="EMBL" id="KAJ0174890.1"/>
    </source>
</evidence>
<protein>
    <submittedName>
        <fullName evidence="1">Uncharacterized protein</fullName>
    </submittedName>
</protein>
<proteinExistence type="predicted"/>
<sequence length="92" mass="10943">MKCAPCQSASEAVLPCGPQPIRRAYLDKTNDCHESKKNISLKSTPFRKLRAERRAKVELEKQWTEYLRSQEELRLVRDERNERSLRLREEKL</sequence>
<accession>A0ACC1CTY3</accession>
<reference evidence="1 2" key="1">
    <citation type="journal article" date="2021" name="Front. Genet.">
        <title>Chromosome-Level Genome Assembly Reveals Significant Gene Expansion in the Toll and IMD Signaling Pathways of Dendrolimus kikuchii.</title>
        <authorList>
            <person name="Zhou J."/>
            <person name="Wu P."/>
            <person name="Xiong Z."/>
            <person name="Liu N."/>
            <person name="Zhao N."/>
            <person name="Ji M."/>
            <person name="Qiu Y."/>
            <person name="Yang B."/>
        </authorList>
    </citation>
    <scope>NUCLEOTIDE SEQUENCE [LARGE SCALE GENOMIC DNA]</scope>
    <source>
        <strain evidence="1">Ann1</strain>
    </source>
</reference>
<dbReference type="Proteomes" id="UP000824533">
    <property type="component" value="Linkage Group LG17"/>
</dbReference>
<organism evidence="1 2">
    <name type="scientific">Dendrolimus kikuchii</name>
    <dbReference type="NCBI Taxonomy" id="765133"/>
    <lineage>
        <taxon>Eukaryota</taxon>
        <taxon>Metazoa</taxon>
        <taxon>Ecdysozoa</taxon>
        <taxon>Arthropoda</taxon>
        <taxon>Hexapoda</taxon>
        <taxon>Insecta</taxon>
        <taxon>Pterygota</taxon>
        <taxon>Neoptera</taxon>
        <taxon>Endopterygota</taxon>
        <taxon>Lepidoptera</taxon>
        <taxon>Glossata</taxon>
        <taxon>Ditrysia</taxon>
        <taxon>Bombycoidea</taxon>
        <taxon>Lasiocampidae</taxon>
        <taxon>Dendrolimus</taxon>
    </lineage>
</organism>